<feature type="region of interest" description="Disordered" evidence="1">
    <location>
        <begin position="1"/>
        <end position="24"/>
    </location>
</feature>
<keyword evidence="4" id="KW-1185">Reference proteome</keyword>
<sequence length="122" mass="12909">MKTEPKPVPGTPKKQPFHSSGTSASRRTIAVRAAAAVAVAGAVAGLVIWLSQPSYDEIADNCVAALKDRVEGDKGKPAACDGLKEDDYNALVLSHVLGDLGWTDDDGRFDENKMLEDTLSTP</sequence>
<organism evidence="3 4">
    <name type="scientific">Streptomyces rochei</name>
    <name type="common">Streptomyces parvullus</name>
    <dbReference type="NCBI Taxonomy" id="1928"/>
    <lineage>
        <taxon>Bacteria</taxon>
        <taxon>Bacillati</taxon>
        <taxon>Actinomycetota</taxon>
        <taxon>Actinomycetes</taxon>
        <taxon>Kitasatosporales</taxon>
        <taxon>Streptomycetaceae</taxon>
        <taxon>Streptomyces</taxon>
        <taxon>Streptomyces rochei group</taxon>
    </lineage>
</organism>
<comment type="caution">
    <text evidence="3">The sequence shown here is derived from an EMBL/GenBank/DDBJ whole genome shotgun (WGS) entry which is preliminary data.</text>
</comment>
<protein>
    <submittedName>
        <fullName evidence="3">Uncharacterized protein</fullName>
    </submittedName>
</protein>
<reference evidence="3 4" key="1">
    <citation type="submission" date="2024-10" db="EMBL/GenBank/DDBJ databases">
        <title>Draft genome assembly of a novel steroid transforming actinomycete isolated from African clawed frog Xenopus laevis.</title>
        <authorList>
            <person name="Bragin E."/>
            <person name="Kollerov V."/>
            <person name="Donova M.V."/>
        </authorList>
    </citation>
    <scope>NUCLEOTIDE SEQUENCE [LARGE SCALE GENOMIC DNA]</scope>
    <source>
        <strain evidence="3 4">MTOC-St3</strain>
    </source>
</reference>
<accession>A0ABW7E5E8</accession>
<feature type="transmembrane region" description="Helical" evidence="2">
    <location>
        <begin position="29"/>
        <end position="50"/>
    </location>
</feature>
<keyword evidence="2" id="KW-0472">Membrane</keyword>
<name>A0ABW7E5E8_STRRO</name>
<dbReference type="EMBL" id="JBIENY010000332">
    <property type="protein sequence ID" value="MFG6298337.1"/>
    <property type="molecule type" value="Genomic_DNA"/>
</dbReference>
<keyword evidence="2" id="KW-0812">Transmembrane</keyword>
<evidence type="ECO:0000313" key="4">
    <source>
        <dbReference type="Proteomes" id="UP001605990"/>
    </source>
</evidence>
<dbReference type="RefSeq" id="WP_127443351.1">
    <property type="nucleotide sequence ID" value="NZ_JBHVKV010000034.1"/>
</dbReference>
<dbReference type="Proteomes" id="UP001605990">
    <property type="component" value="Unassembled WGS sequence"/>
</dbReference>
<evidence type="ECO:0000313" key="3">
    <source>
        <dbReference type="EMBL" id="MFG6298337.1"/>
    </source>
</evidence>
<keyword evidence="2" id="KW-1133">Transmembrane helix</keyword>
<gene>
    <name evidence="3" type="ORF">ACGU38_23575</name>
</gene>
<feature type="compositionally biased region" description="Pro residues" evidence="1">
    <location>
        <begin position="1"/>
        <end position="10"/>
    </location>
</feature>
<proteinExistence type="predicted"/>
<evidence type="ECO:0000256" key="2">
    <source>
        <dbReference type="SAM" id="Phobius"/>
    </source>
</evidence>
<evidence type="ECO:0000256" key="1">
    <source>
        <dbReference type="SAM" id="MobiDB-lite"/>
    </source>
</evidence>